<protein>
    <submittedName>
        <fullName evidence="1">Uncharacterized protein</fullName>
    </submittedName>
</protein>
<organism evidence="1 2">
    <name type="scientific">Anas platyrhynchos</name>
    <name type="common">Mallard</name>
    <name type="synonym">Anas boschas</name>
    <dbReference type="NCBI Taxonomy" id="8839"/>
    <lineage>
        <taxon>Eukaryota</taxon>
        <taxon>Metazoa</taxon>
        <taxon>Chordata</taxon>
        <taxon>Craniata</taxon>
        <taxon>Vertebrata</taxon>
        <taxon>Euteleostomi</taxon>
        <taxon>Archelosauria</taxon>
        <taxon>Archosauria</taxon>
        <taxon>Dinosauria</taxon>
        <taxon>Saurischia</taxon>
        <taxon>Theropoda</taxon>
        <taxon>Coelurosauria</taxon>
        <taxon>Aves</taxon>
        <taxon>Neognathae</taxon>
        <taxon>Galloanserae</taxon>
        <taxon>Anseriformes</taxon>
        <taxon>Anatidae</taxon>
        <taxon>Anatinae</taxon>
        <taxon>Anas</taxon>
    </lineage>
</organism>
<evidence type="ECO:0000313" key="1">
    <source>
        <dbReference type="EMBL" id="EOB04709.1"/>
    </source>
</evidence>
<keyword evidence="2" id="KW-1185">Reference proteome</keyword>
<sequence>MDDRVETRVIPINSSTSNPLPDACLSRAVRDQSTASPAGTMLTSSWERHAVCKCKGDGAESHAKAVLEPSISFILVLYPPSRGPLERLLKLVDIFLKQAAVVCASWEKIPYFSQCLLSHGKKVCEQIRKAAELLHLCQGKGKLAVRWLPFSQKEQVEEEDKLPEYLLITFHILLSAGKVEFNTEPGYPGWSKPLLPGFRDDGKETPACPPGYSLYENLSVAAIFSYIKLSKNTTNKSAASQTDITQFICTRQQERYIRYINVTDRVKDLQRTSTDELKTSVKFLFVEDEITGFTRFK</sequence>
<proteinExistence type="predicted"/>
<evidence type="ECO:0000313" key="2">
    <source>
        <dbReference type="Proteomes" id="UP000296049"/>
    </source>
</evidence>
<dbReference type="AlphaFoldDB" id="R0LGD0"/>
<reference evidence="2" key="1">
    <citation type="journal article" date="2013" name="Nat. Genet.">
        <title>The duck genome and transcriptome provide insight into an avian influenza virus reservoir species.</title>
        <authorList>
            <person name="Huang Y."/>
            <person name="Li Y."/>
            <person name="Burt D.W."/>
            <person name="Chen H."/>
            <person name="Zhang Y."/>
            <person name="Qian W."/>
            <person name="Kim H."/>
            <person name="Gan S."/>
            <person name="Zhao Y."/>
            <person name="Li J."/>
            <person name="Yi K."/>
            <person name="Feng H."/>
            <person name="Zhu P."/>
            <person name="Li B."/>
            <person name="Liu Q."/>
            <person name="Fairley S."/>
            <person name="Magor K.E."/>
            <person name="Du Z."/>
            <person name="Hu X."/>
            <person name="Goodman L."/>
            <person name="Tafer H."/>
            <person name="Vignal A."/>
            <person name="Lee T."/>
            <person name="Kim K.W."/>
            <person name="Sheng Z."/>
            <person name="An Y."/>
            <person name="Searle S."/>
            <person name="Herrero J."/>
            <person name="Groenen M.A."/>
            <person name="Crooijmans R.P."/>
            <person name="Faraut T."/>
            <person name="Cai Q."/>
            <person name="Webster R.G."/>
            <person name="Aldridge J.R."/>
            <person name="Warren W.C."/>
            <person name="Bartschat S."/>
            <person name="Kehr S."/>
            <person name="Marz M."/>
            <person name="Stadler P.F."/>
            <person name="Smith J."/>
            <person name="Kraus R.H."/>
            <person name="Zhao Y."/>
            <person name="Ren L."/>
            <person name="Fei J."/>
            <person name="Morisson M."/>
            <person name="Kaiser P."/>
            <person name="Griffin D.K."/>
            <person name="Rao M."/>
            <person name="Pitel F."/>
            <person name="Wang J."/>
            <person name="Li N."/>
        </authorList>
    </citation>
    <scope>NUCLEOTIDE SEQUENCE [LARGE SCALE GENOMIC DNA]</scope>
</reference>
<dbReference type="Proteomes" id="UP000296049">
    <property type="component" value="Unassembled WGS sequence"/>
</dbReference>
<accession>R0LGD0</accession>
<gene>
    <name evidence="1" type="ORF">Anapl_05016</name>
</gene>
<name>R0LGD0_ANAPL</name>
<dbReference type="EMBL" id="KB742764">
    <property type="protein sequence ID" value="EOB04709.1"/>
    <property type="molecule type" value="Genomic_DNA"/>
</dbReference>